<comment type="caution">
    <text evidence="1">The sequence shown here is derived from an EMBL/GenBank/DDBJ whole genome shotgun (WGS) entry which is preliminary data.</text>
</comment>
<organism evidence="1 2">
    <name type="scientific">Candidatus Sungbacteria bacterium RIFCSPLOWO2_12_FULL_41_11</name>
    <dbReference type="NCBI Taxonomy" id="1802286"/>
    <lineage>
        <taxon>Bacteria</taxon>
        <taxon>Candidatus Sungiibacteriota</taxon>
    </lineage>
</organism>
<evidence type="ECO:0000313" key="1">
    <source>
        <dbReference type="EMBL" id="OHA14604.1"/>
    </source>
</evidence>
<accession>A0A1G2LSW6</accession>
<dbReference type="Proteomes" id="UP000177171">
    <property type="component" value="Unassembled WGS sequence"/>
</dbReference>
<dbReference type="Gene3D" id="3.30.2310.20">
    <property type="entry name" value="RelE-like"/>
    <property type="match status" value="1"/>
</dbReference>
<proteinExistence type="predicted"/>
<dbReference type="InterPro" id="IPR035093">
    <property type="entry name" value="RelE/ParE_toxin_dom_sf"/>
</dbReference>
<gene>
    <name evidence="1" type="ORF">A3G49_05430</name>
</gene>
<evidence type="ECO:0000313" key="2">
    <source>
        <dbReference type="Proteomes" id="UP000177171"/>
    </source>
</evidence>
<sequence>MKILPIREDLKKYLNKRRLEKKFEKQKFLFEQNPFHPSLETELLEPQKMRFWSFRIDRKYRAIFIFLENNSVEIIDINNHYQ</sequence>
<protein>
    <submittedName>
        <fullName evidence="1">Uncharacterized protein</fullName>
    </submittedName>
</protein>
<dbReference type="AlphaFoldDB" id="A0A1G2LSW6"/>
<reference evidence="1 2" key="1">
    <citation type="journal article" date="2016" name="Nat. Commun.">
        <title>Thousands of microbial genomes shed light on interconnected biogeochemical processes in an aquifer system.</title>
        <authorList>
            <person name="Anantharaman K."/>
            <person name="Brown C.T."/>
            <person name="Hug L.A."/>
            <person name="Sharon I."/>
            <person name="Castelle C.J."/>
            <person name="Probst A.J."/>
            <person name="Thomas B.C."/>
            <person name="Singh A."/>
            <person name="Wilkins M.J."/>
            <person name="Karaoz U."/>
            <person name="Brodie E.L."/>
            <person name="Williams K.H."/>
            <person name="Hubbard S.S."/>
            <person name="Banfield J.F."/>
        </authorList>
    </citation>
    <scope>NUCLEOTIDE SEQUENCE [LARGE SCALE GENOMIC DNA]</scope>
</reference>
<name>A0A1G2LSW6_9BACT</name>
<dbReference type="EMBL" id="MHQY01000005">
    <property type="protein sequence ID" value="OHA14604.1"/>
    <property type="molecule type" value="Genomic_DNA"/>
</dbReference>
<dbReference type="SUPFAM" id="SSF143011">
    <property type="entry name" value="RelE-like"/>
    <property type="match status" value="1"/>
</dbReference>